<dbReference type="RefSeq" id="XP_005643764.1">
    <property type="nucleotide sequence ID" value="XM_005643707.1"/>
</dbReference>
<comment type="cofactor">
    <cofactor evidence="1">
        <name>thiamine diphosphate</name>
        <dbReference type="ChEBI" id="CHEBI:58937"/>
    </cofactor>
</comment>
<dbReference type="KEGG" id="csl:COCSUDRAFT_31412"/>
<evidence type="ECO:0000256" key="3">
    <source>
        <dbReference type="ARBA" id="ARBA00023002"/>
    </source>
</evidence>
<dbReference type="InterPro" id="IPR029061">
    <property type="entry name" value="THDP-binding"/>
</dbReference>
<dbReference type="PANTHER" id="PTHR23152:SF35">
    <property type="entry name" value="2-OXOGLUTARATE DEHYDROGENASE E1 COMPONENT"/>
    <property type="match status" value="1"/>
</dbReference>
<dbReference type="GO" id="GO:0005739">
    <property type="term" value="C:mitochondrion"/>
    <property type="evidence" value="ECO:0007669"/>
    <property type="project" value="TreeGrafter"/>
</dbReference>
<evidence type="ECO:0000256" key="4">
    <source>
        <dbReference type="ARBA" id="ARBA00023052"/>
    </source>
</evidence>
<dbReference type="Gene3D" id="3.40.50.12470">
    <property type="match status" value="1"/>
</dbReference>
<dbReference type="CDD" id="cd02016">
    <property type="entry name" value="TPP_E1_OGDC_like"/>
    <property type="match status" value="1"/>
</dbReference>
<feature type="domain" description="Transketolase-like pyrimidine-binding" evidence="5">
    <location>
        <begin position="585"/>
        <end position="817"/>
    </location>
</feature>
<protein>
    <submittedName>
        <fullName evidence="6">2-oxoglutarate dehydrogenase, E1 component</fullName>
    </submittedName>
</protein>
<organism evidence="6 7">
    <name type="scientific">Coccomyxa subellipsoidea (strain C-169)</name>
    <name type="common">Green microalga</name>
    <dbReference type="NCBI Taxonomy" id="574566"/>
    <lineage>
        <taxon>Eukaryota</taxon>
        <taxon>Viridiplantae</taxon>
        <taxon>Chlorophyta</taxon>
        <taxon>core chlorophytes</taxon>
        <taxon>Trebouxiophyceae</taxon>
        <taxon>Trebouxiophyceae incertae sedis</taxon>
        <taxon>Coccomyxaceae</taxon>
        <taxon>Coccomyxa</taxon>
        <taxon>Coccomyxa subellipsoidea</taxon>
    </lineage>
</organism>
<dbReference type="InterPro" id="IPR001017">
    <property type="entry name" value="DH_E1"/>
</dbReference>
<dbReference type="EMBL" id="AGSI01000020">
    <property type="protein sequence ID" value="EIE19220.1"/>
    <property type="molecule type" value="Genomic_DNA"/>
</dbReference>
<keyword evidence="4" id="KW-0786">Thiamine pyrophosphate</keyword>
<dbReference type="Gene3D" id="3.40.50.11610">
    <property type="entry name" value="Multifunctional 2-oxoglutarate metabolism enzyme, C-terminal domain"/>
    <property type="match status" value="1"/>
</dbReference>
<accession>I0YLF1</accession>
<dbReference type="OrthoDB" id="413077at2759"/>
<dbReference type="Gene3D" id="3.40.50.970">
    <property type="match status" value="1"/>
</dbReference>
<evidence type="ECO:0000256" key="2">
    <source>
        <dbReference type="ARBA" id="ARBA00006936"/>
    </source>
</evidence>
<dbReference type="PANTHER" id="PTHR23152">
    <property type="entry name" value="2-OXOGLUTARATE DEHYDROGENASE"/>
    <property type="match status" value="1"/>
</dbReference>
<dbReference type="AlphaFoldDB" id="I0YLF1"/>
<dbReference type="InterPro" id="IPR011603">
    <property type="entry name" value="2oxoglutarate_DH_E1"/>
</dbReference>
<evidence type="ECO:0000313" key="6">
    <source>
        <dbReference type="EMBL" id="EIE19220.1"/>
    </source>
</evidence>
<dbReference type="eggNOG" id="KOG0450">
    <property type="taxonomic scope" value="Eukaryota"/>
</dbReference>
<proteinExistence type="inferred from homology"/>
<evidence type="ECO:0000259" key="5">
    <source>
        <dbReference type="SMART" id="SM00861"/>
    </source>
</evidence>
<dbReference type="SMART" id="SM00861">
    <property type="entry name" value="Transket_pyr"/>
    <property type="match status" value="1"/>
</dbReference>
<gene>
    <name evidence="6" type="ORF">COCSUDRAFT_31412</name>
</gene>
<dbReference type="InterPro" id="IPR005475">
    <property type="entry name" value="Transketolase-like_Pyr-bd"/>
</dbReference>
<keyword evidence="7" id="KW-1185">Reference proteome</keyword>
<dbReference type="InterPro" id="IPR042179">
    <property type="entry name" value="KGD_C_sf"/>
</dbReference>
<name>I0YLF1_COCSC</name>
<dbReference type="NCBIfam" id="TIGR00239">
    <property type="entry name" value="2oxo_dh_E1"/>
    <property type="match status" value="1"/>
</dbReference>
<dbReference type="GO" id="GO:0006099">
    <property type="term" value="P:tricarboxylic acid cycle"/>
    <property type="evidence" value="ECO:0007669"/>
    <property type="project" value="TreeGrafter"/>
</dbReference>
<sequence>MCGAHISRSVRPLAQRGDLGSRLRASSSTFVEPQRAEVADTLLLVQLLQAYRSHGHLSATLDPLQRLRGPWFTECQKWTSPRNALLDRVGQLDRRLSADEKASWLAAQIGMELPTSSSRRFFLGGALSAGEPLSLDTWSLPAVVEHMQDAYCGTLTAELDHLTSQEEQRWLADKIERRESISAPERVRILSTLVHADEFERFLALHFPKSKRFGVEGCEALLPGVDALIGRCASGGVRRIEVGMAHRGRLSLLCNLLHKPPGALFAQMENGQSDYRVGDVKYHLGDTATLAFGERQEIRVSIAPNPSHLEAVNPVVMGLVRAVQTRLETGGRRSVAGLLIHGDAAFAGLGIVAECLQLSNTPGFTVGGMLHIVVNNQVGFTTAPREGRSSAHATDLAKAVGAPVLHANADDPEAVVAACRIAADWRHRFHKDVVVDLGCSFNRHGHNELDDPQATLPLTYERIQAHPRVLDLYAARLQQQGLIPPTLLDSLKAEVQAKFEEEFAAYEAGLYREQPRDWLATSWQGDALQVIPFYCCQEPTGLPLATLQWVGRSVCAAPADFSRHPEVDRLCVSRLAMVEDKDSRVDFGMAEALAFGTLALHRGDADAASGLNLGAYAVRLSGQDVERGTFNHRHAVQYDCRTAKRRVALDEIQPGMQERVEVWNSPLSEAGVLGFEYGYSLGNERRGLTVFEAQFGDFVNNAQCIIDQFISAGEERWGQTSGLVLQLPHGFEGQGPDHSSARVERFLQLANDDADHLPGNSPAQLREISATFACRQANLFVVCATTPAQLFHALRRQMNRPFVKPLVLLTPKWLLHHRPATSALADFTAGTFFNRVIDDGKAVNHATGEAFLLPPEQIRRVILCCGQIYYHLSLARRARRIRDTVLVRLEQITPFPSDLLFKVIAQYGNAEVVWCQEEPKNMGAHFYIKPRLATAMRDLGLPAGMHPRPLRYVGRSASASVATASIAIHRIETKNIIDSALSPAPIEADVKI</sequence>
<dbReference type="Proteomes" id="UP000007264">
    <property type="component" value="Unassembled WGS sequence"/>
</dbReference>
<evidence type="ECO:0000313" key="7">
    <source>
        <dbReference type="Proteomes" id="UP000007264"/>
    </source>
</evidence>
<dbReference type="Pfam" id="PF00676">
    <property type="entry name" value="E1_dh"/>
    <property type="match status" value="1"/>
</dbReference>
<dbReference type="GO" id="GO:0004591">
    <property type="term" value="F:oxoglutarate dehydrogenase (succinyl-transferring) activity"/>
    <property type="evidence" value="ECO:0007669"/>
    <property type="project" value="TreeGrafter"/>
</dbReference>
<dbReference type="Pfam" id="PF16870">
    <property type="entry name" value="OxoGdeHyase_C"/>
    <property type="match status" value="1"/>
</dbReference>
<dbReference type="Gene3D" id="1.10.287.1150">
    <property type="entry name" value="TPP helical domain"/>
    <property type="match status" value="1"/>
</dbReference>
<keyword evidence="3" id="KW-0560">Oxidoreductase</keyword>
<dbReference type="SUPFAM" id="SSF52518">
    <property type="entry name" value="Thiamin diphosphate-binding fold (THDP-binding)"/>
    <property type="match status" value="2"/>
</dbReference>
<dbReference type="PIRSF" id="PIRSF000157">
    <property type="entry name" value="Oxoglu_dh_E1"/>
    <property type="match status" value="1"/>
</dbReference>
<comment type="similarity">
    <text evidence="2">Belongs to the alpha-ketoglutarate dehydrogenase family.</text>
</comment>
<dbReference type="GO" id="GO:0030976">
    <property type="term" value="F:thiamine pyrophosphate binding"/>
    <property type="evidence" value="ECO:0007669"/>
    <property type="project" value="InterPro"/>
</dbReference>
<comment type="caution">
    <text evidence="6">The sequence shown here is derived from an EMBL/GenBank/DDBJ whole genome shotgun (WGS) entry which is preliminary data.</text>
</comment>
<reference evidence="6 7" key="1">
    <citation type="journal article" date="2012" name="Genome Biol.">
        <title>The genome of the polar eukaryotic microalga coccomyxa subellipsoidea reveals traits of cold adaptation.</title>
        <authorList>
            <person name="Blanc G."/>
            <person name="Agarkova I."/>
            <person name="Grimwood J."/>
            <person name="Kuo A."/>
            <person name="Brueggeman A."/>
            <person name="Dunigan D."/>
            <person name="Gurnon J."/>
            <person name="Ladunga I."/>
            <person name="Lindquist E."/>
            <person name="Lucas S."/>
            <person name="Pangilinan J."/>
            <person name="Proschold T."/>
            <person name="Salamov A."/>
            <person name="Schmutz J."/>
            <person name="Weeks D."/>
            <person name="Yamada T."/>
            <person name="Claverie J.M."/>
            <person name="Grigoriev I."/>
            <person name="Van Etten J."/>
            <person name="Lomsadze A."/>
            <person name="Borodovsky M."/>
        </authorList>
    </citation>
    <scope>NUCLEOTIDE SEQUENCE [LARGE SCALE GENOMIC DNA]</scope>
    <source>
        <strain evidence="6 7">C-169</strain>
    </source>
</reference>
<dbReference type="GO" id="GO:0045252">
    <property type="term" value="C:oxoglutarate dehydrogenase complex"/>
    <property type="evidence" value="ECO:0007669"/>
    <property type="project" value="TreeGrafter"/>
</dbReference>
<dbReference type="InterPro" id="IPR031717">
    <property type="entry name" value="ODO-1/KGD_C"/>
</dbReference>
<dbReference type="GeneID" id="17037150"/>
<dbReference type="Pfam" id="PF02779">
    <property type="entry name" value="Transket_pyr"/>
    <property type="match status" value="1"/>
</dbReference>
<dbReference type="STRING" id="574566.I0YLF1"/>
<evidence type="ECO:0000256" key="1">
    <source>
        <dbReference type="ARBA" id="ARBA00001964"/>
    </source>
</evidence>